<dbReference type="InterPro" id="IPR018060">
    <property type="entry name" value="HTH_AraC"/>
</dbReference>
<sequence length="306" mass="34758">MNNEPVPAISWQSLQPAVWYANKLQCLPGFSFGPRVIDEHQFIFVAAGHGLAFIQGEPYNALPGSLFYYGPDTVHHFIADETAPFLLYGLHFSWEEHTASGKSPGIKIRDAAKFDPVQDSKQDNRMLVGNTEQPDECLLFQDVRQLSIERFEPRFARLAECYSAESRAYTAPLLRGLLLELLAAMKQEELRTSSSQQPLSPIIGAIAAKCGEHARERYNHNWLGQWSSYHPDHIARLFRAQLGTTPYDYFMSRKLELAKELLAHSELSLLAIADELQVGSIHNFTKWFKQHSGLPPGRFRKLSRFI</sequence>
<comment type="caution">
    <text evidence="5">The sequence shown here is derived from an EMBL/GenBank/DDBJ whole genome shotgun (WGS) entry which is preliminary data.</text>
</comment>
<dbReference type="EMBL" id="JAGKSP010000031">
    <property type="protein sequence ID" value="MBP3967097.1"/>
    <property type="molecule type" value="Genomic_DNA"/>
</dbReference>
<evidence type="ECO:0000313" key="5">
    <source>
        <dbReference type="EMBL" id="MBP3967097.1"/>
    </source>
</evidence>
<dbReference type="InterPro" id="IPR018062">
    <property type="entry name" value="HTH_AraC-typ_CS"/>
</dbReference>
<evidence type="ECO:0000256" key="1">
    <source>
        <dbReference type="ARBA" id="ARBA00023015"/>
    </source>
</evidence>
<proteinExistence type="predicted"/>
<keyword evidence="2" id="KW-0238">DNA-binding</keyword>
<keyword evidence="6" id="KW-1185">Reference proteome</keyword>
<evidence type="ECO:0000259" key="4">
    <source>
        <dbReference type="PROSITE" id="PS01124"/>
    </source>
</evidence>
<dbReference type="InterPro" id="IPR003313">
    <property type="entry name" value="AraC-bd"/>
</dbReference>
<keyword evidence="3" id="KW-0804">Transcription</keyword>
<gene>
    <name evidence="5" type="ORF">I8J30_30910</name>
</gene>
<dbReference type="Pfam" id="PF02311">
    <property type="entry name" value="AraC_binding"/>
    <property type="match status" value="1"/>
</dbReference>
<dbReference type="RefSeq" id="WP_210664235.1">
    <property type="nucleotide sequence ID" value="NZ_JAGKSP010000031.1"/>
</dbReference>
<dbReference type="InterPro" id="IPR014710">
    <property type="entry name" value="RmlC-like_jellyroll"/>
</dbReference>
<dbReference type="SMART" id="SM00342">
    <property type="entry name" value="HTH_ARAC"/>
    <property type="match status" value="1"/>
</dbReference>
<dbReference type="PANTHER" id="PTHR43280:SF2">
    <property type="entry name" value="HTH-TYPE TRANSCRIPTIONAL REGULATOR EXSA"/>
    <property type="match status" value="1"/>
</dbReference>
<dbReference type="SUPFAM" id="SSF46689">
    <property type="entry name" value="Homeodomain-like"/>
    <property type="match status" value="1"/>
</dbReference>
<dbReference type="PROSITE" id="PS00041">
    <property type="entry name" value="HTH_ARAC_FAMILY_1"/>
    <property type="match status" value="1"/>
</dbReference>
<accession>A0ABS5CMK6</accession>
<evidence type="ECO:0000313" key="6">
    <source>
        <dbReference type="Proteomes" id="UP000673394"/>
    </source>
</evidence>
<reference evidence="5 6" key="1">
    <citation type="submission" date="2021-04" db="EMBL/GenBank/DDBJ databases">
        <title>Paenibacillus sp. DLE-14 whole genome sequence.</title>
        <authorList>
            <person name="Ham Y.J."/>
        </authorList>
    </citation>
    <scope>NUCLEOTIDE SEQUENCE [LARGE SCALE GENOMIC DNA]</scope>
    <source>
        <strain evidence="5 6">DLE-14</strain>
    </source>
</reference>
<dbReference type="PANTHER" id="PTHR43280">
    <property type="entry name" value="ARAC-FAMILY TRANSCRIPTIONAL REGULATOR"/>
    <property type="match status" value="1"/>
</dbReference>
<evidence type="ECO:0000256" key="2">
    <source>
        <dbReference type="ARBA" id="ARBA00023125"/>
    </source>
</evidence>
<dbReference type="Pfam" id="PF12833">
    <property type="entry name" value="HTH_18"/>
    <property type="match status" value="1"/>
</dbReference>
<keyword evidence="1" id="KW-0805">Transcription regulation</keyword>
<organism evidence="5 6">
    <name type="scientific">Paenibacillus lignilyticus</name>
    <dbReference type="NCBI Taxonomy" id="1172615"/>
    <lineage>
        <taxon>Bacteria</taxon>
        <taxon>Bacillati</taxon>
        <taxon>Bacillota</taxon>
        <taxon>Bacilli</taxon>
        <taxon>Bacillales</taxon>
        <taxon>Paenibacillaceae</taxon>
        <taxon>Paenibacillus</taxon>
    </lineage>
</organism>
<dbReference type="PROSITE" id="PS01124">
    <property type="entry name" value="HTH_ARAC_FAMILY_2"/>
    <property type="match status" value="1"/>
</dbReference>
<dbReference type="Gene3D" id="1.10.10.60">
    <property type="entry name" value="Homeodomain-like"/>
    <property type="match status" value="2"/>
</dbReference>
<dbReference type="Proteomes" id="UP000673394">
    <property type="component" value="Unassembled WGS sequence"/>
</dbReference>
<dbReference type="InterPro" id="IPR037923">
    <property type="entry name" value="HTH-like"/>
</dbReference>
<evidence type="ECO:0000256" key="3">
    <source>
        <dbReference type="ARBA" id="ARBA00023163"/>
    </source>
</evidence>
<dbReference type="Gene3D" id="2.60.120.10">
    <property type="entry name" value="Jelly Rolls"/>
    <property type="match status" value="1"/>
</dbReference>
<dbReference type="SUPFAM" id="SSF51215">
    <property type="entry name" value="Regulatory protein AraC"/>
    <property type="match status" value="1"/>
</dbReference>
<dbReference type="InterPro" id="IPR009057">
    <property type="entry name" value="Homeodomain-like_sf"/>
</dbReference>
<protein>
    <submittedName>
        <fullName evidence="5">AraC family transcriptional regulator</fullName>
    </submittedName>
</protein>
<feature type="domain" description="HTH araC/xylS-type" evidence="4">
    <location>
        <begin position="204"/>
        <end position="302"/>
    </location>
</feature>
<name>A0ABS5CMK6_9BACL</name>